<keyword evidence="1" id="KW-0732">Signal</keyword>
<dbReference type="AlphaFoldDB" id="A0A4V3CRT4"/>
<evidence type="ECO:0000313" key="2">
    <source>
        <dbReference type="EMBL" id="TDP57962.1"/>
    </source>
</evidence>
<gene>
    <name evidence="2" type="ORF">BC748_2474</name>
</gene>
<accession>A0A4V3CRT4</accession>
<feature type="signal peptide" evidence="1">
    <location>
        <begin position="1"/>
        <end position="20"/>
    </location>
</feature>
<comment type="caution">
    <text evidence="2">The sequence shown here is derived from an EMBL/GenBank/DDBJ whole genome shotgun (WGS) entry which is preliminary data.</text>
</comment>
<dbReference type="OrthoDB" id="1349113at2"/>
<evidence type="ECO:0000256" key="1">
    <source>
        <dbReference type="SAM" id="SignalP"/>
    </source>
</evidence>
<keyword evidence="3" id="KW-1185">Reference proteome</keyword>
<protein>
    <recommendedName>
        <fullName evidence="4">Lumazine-binding protein</fullName>
    </recommendedName>
</protein>
<dbReference type="EMBL" id="SNXR01000016">
    <property type="protein sequence ID" value="TDP57962.1"/>
    <property type="molecule type" value="Genomic_DNA"/>
</dbReference>
<evidence type="ECO:0008006" key="4">
    <source>
        <dbReference type="Google" id="ProtNLM"/>
    </source>
</evidence>
<dbReference type="RefSeq" id="WP_133533695.1">
    <property type="nucleotide sequence ID" value="NZ_SNXR01000016.1"/>
</dbReference>
<name>A0A4V3CRT4_9FLAO</name>
<feature type="chain" id="PRO_5020720856" description="Lumazine-binding protein" evidence="1">
    <location>
        <begin position="21"/>
        <end position="187"/>
    </location>
</feature>
<organism evidence="2 3">
    <name type="scientific">Flavobacterium dankookense</name>
    <dbReference type="NCBI Taxonomy" id="706186"/>
    <lineage>
        <taxon>Bacteria</taxon>
        <taxon>Pseudomonadati</taxon>
        <taxon>Bacteroidota</taxon>
        <taxon>Flavobacteriia</taxon>
        <taxon>Flavobacteriales</taxon>
        <taxon>Flavobacteriaceae</taxon>
        <taxon>Flavobacterium</taxon>
    </lineage>
</organism>
<evidence type="ECO:0000313" key="3">
    <source>
        <dbReference type="Proteomes" id="UP000295260"/>
    </source>
</evidence>
<dbReference type="Proteomes" id="UP000295260">
    <property type="component" value="Unassembled WGS sequence"/>
</dbReference>
<reference evidence="2 3" key="1">
    <citation type="submission" date="2019-03" db="EMBL/GenBank/DDBJ databases">
        <title>Genomic Encyclopedia of Archaeal and Bacterial Type Strains, Phase II (KMG-II): from individual species to whole genera.</title>
        <authorList>
            <person name="Goeker M."/>
        </authorList>
    </citation>
    <scope>NUCLEOTIDE SEQUENCE [LARGE SCALE GENOMIC DNA]</scope>
    <source>
        <strain evidence="2 3">DSM 25687</strain>
    </source>
</reference>
<proteinExistence type="predicted"/>
<sequence>MKLKFKLFILFLLCFQNSFSQENENAALLKVLLTKFYANEKPIVKNRLQLLSFYCNKAPNNEETIEVINKSEFLKKHSTVIKKQIDITLQEDWSKEFDILFTNQHQYLKSKIQNCVSLEDFQKVSKQFGENNQRLMIVSKPMYFATNYCLVKVAFYRSIEHNSGSFFLFEKINGIWTIKETLNEWNT</sequence>